<feature type="transmembrane region" description="Helical" evidence="2">
    <location>
        <begin position="573"/>
        <end position="599"/>
    </location>
</feature>
<dbReference type="InterPro" id="IPR036024">
    <property type="entry name" value="Somatomedin_B-like_dom_sf"/>
</dbReference>
<proteinExistence type="predicted"/>
<dbReference type="EMBL" id="RCHS01004063">
    <property type="protein sequence ID" value="RMX37944.1"/>
    <property type="molecule type" value="Genomic_DNA"/>
</dbReference>
<organism evidence="4 5">
    <name type="scientific">Pocillopora damicornis</name>
    <name type="common">Cauliflower coral</name>
    <name type="synonym">Millepora damicornis</name>
    <dbReference type="NCBI Taxonomy" id="46731"/>
    <lineage>
        <taxon>Eukaryota</taxon>
        <taxon>Metazoa</taxon>
        <taxon>Cnidaria</taxon>
        <taxon>Anthozoa</taxon>
        <taxon>Hexacorallia</taxon>
        <taxon>Scleractinia</taxon>
        <taxon>Astrocoeniina</taxon>
        <taxon>Pocilloporidae</taxon>
        <taxon>Pocillopora</taxon>
    </lineage>
</organism>
<dbReference type="Pfam" id="PF01033">
    <property type="entry name" value="Somatomedin_B"/>
    <property type="match status" value="1"/>
</dbReference>
<evidence type="ECO:0000256" key="2">
    <source>
        <dbReference type="SAM" id="Phobius"/>
    </source>
</evidence>
<sequence>MIIDNLVCVDLKPQEKSTQFSHKDKPRTKRDITIGSNRSVDEDPLSCRRETSCVGKCRKGRDPGLTTEEIKCFCDEYCTVFLDCCADYEQFCLLGKHSNSSKSLNHEFWKCHDRGGSTVPFAKGVRMISACPENWTYDEIATKCTRDIPEMSEGSQSHTTPLIDAKNNTYKNRFCAVCHGVEFNTSRFYDHETRSIQPVSYTKRENTTNSTSVVFKSSIVKWKPPLGAPRRYCLDLETNASCLNTSVTPEVQRKCLSKSPGVVGAKRGTRKLYLNRHCAQCAGVALGEIVCGPIKQSAPKLLSSIKGPQVVSSLITLFRPDSRKPNPCEIGHALDPVSRECRRVISMKRDIDKKLTLPFFNRYKVSIEFESQFGKTDGNQSRKVITQTLESALRNCSAEILSINVLNGTSISANIVVTFPKSYLSQTNGSITCNLTVGNMPFSVVKEEWVPLLCVTIDIYNPSEYLVITNADSAIYVNSTKDKILKTDYWSNQTESRNGSVIPVGDVHVCRKSVILKCFGVLIQLKEEEYVILGNGSLYRNNSKEVYGIHDFVMIDGEATICIIPSSADSNTYTALLILTYVGISLSIACLLLVLFTTCRTRQRTANRKGCLLAIGWIPALLFVAICYYLDQSGQSEENVRCVVNSRQSIIINSTNLRYPDIGIVPGS</sequence>
<protein>
    <recommendedName>
        <fullName evidence="3">SMB domain-containing protein</fullName>
    </recommendedName>
</protein>
<evidence type="ECO:0000313" key="5">
    <source>
        <dbReference type="Proteomes" id="UP000275408"/>
    </source>
</evidence>
<dbReference type="OrthoDB" id="5990066at2759"/>
<accession>A0A3M6T9J3</accession>
<dbReference type="Proteomes" id="UP000275408">
    <property type="component" value="Unassembled WGS sequence"/>
</dbReference>
<dbReference type="InterPro" id="IPR053231">
    <property type="entry name" value="GPCR_LN-TM7"/>
</dbReference>
<evidence type="ECO:0000313" key="4">
    <source>
        <dbReference type="EMBL" id="RMX37944.1"/>
    </source>
</evidence>
<dbReference type="PROSITE" id="PS00524">
    <property type="entry name" value="SMB_1"/>
    <property type="match status" value="1"/>
</dbReference>
<dbReference type="PANTHER" id="PTHR45902">
    <property type="entry name" value="LATROPHILIN RECEPTOR-LIKE PROTEIN A"/>
    <property type="match status" value="1"/>
</dbReference>
<evidence type="ECO:0000256" key="1">
    <source>
        <dbReference type="ARBA" id="ARBA00023157"/>
    </source>
</evidence>
<keyword evidence="2" id="KW-0812">Transmembrane</keyword>
<gene>
    <name evidence="4" type="ORF">pdam_00009026</name>
</gene>
<keyword evidence="2" id="KW-0472">Membrane</keyword>
<feature type="transmembrane region" description="Helical" evidence="2">
    <location>
        <begin position="611"/>
        <end position="631"/>
    </location>
</feature>
<dbReference type="AlphaFoldDB" id="A0A3M6T9J3"/>
<dbReference type="SUPFAM" id="SSF90188">
    <property type="entry name" value="Somatomedin B domain"/>
    <property type="match status" value="1"/>
</dbReference>
<keyword evidence="1" id="KW-1015">Disulfide bond</keyword>
<feature type="domain" description="SMB" evidence="3">
    <location>
        <begin position="49"/>
        <end position="98"/>
    </location>
</feature>
<name>A0A3M6T9J3_POCDA</name>
<comment type="caution">
    <text evidence="4">The sequence shown here is derived from an EMBL/GenBank/DDBJ whole genome shotgun (WGS) entry which is preliminary data.</text>
</comment>
<dbReference type="PANTHER" id="PTHR45902:SF1">
    <property type="entry name" value="LATROPHILIN RECEPTOR-LIKE PROTEIN A"/>
    <property type="match status" value="1"/>
</dbReference>
<evidence type="ECO:0000259" key="3">
    <source>
        <dbReference type="PROSITE" id="PS50958"/>
    </source>
</evidence>
<reference evidence="4 5" key="1">
    <citation type="journal article" date="2018" name="Sci. Rep.">
        <title>Comparative analysis of the Pocillopora damicornis genome highlights role of immune system in coral evolution.</title>
        <authorList>
            <person name="Cunning R."/>
            <person name="Bay R.A."/>
            <person name="Gillette P."/>
            <person name="Baker A.C."/>
            <person name="Traylor-Knowles N."/>
        </authorList>
    </citation>
    <scope>NUCLEOTIDE SEQUENCE [LARGE SCALE GENOMIC DNA]</scope>
    <source>
        <strain evidence="4">RSMAS</strain>
        <tissue evidence="4">Whole animal</tissue>
    </source>
</reference>
<dbReference type="Gene3D" id="4.10.410.20">
    <property type="match status" value="1"/>
</dbReference>
<dbReference type="InterPro" id="IPR001212">
    <property type="entry name" value="Somatomedin_B_dom"/>
</dbReference>
<keyword evidence="2" id="KW-1133">Transmembrane helix</keyword>
<dbReference type="PROSITE" id="PS50958">
    <property type="entry name" value="SMB_2"/>
    <property type="match status" value="1"/>
</dbReference>
<keyword evidence="5" id="KW-1185">Reference proteome</keyword>